<dbReference type="InterPro" id="IPR003765">
    <property type="entry name" value="NO3_reductase_chaperone_NarJ"/>
</dbReference>
<dbReference type="GO" id="GO:0016530">
    <property type="term" value="F:metallochaperone activity"/>
    <property type="evidence" value="ECO:0007669"/>
    <property type="project" value="TreeGrafter"/>
</dbReference>
<dbReference type="GO" id="GO:0042128">
    <property type="term" value="P:nitrate assimilation"/>
    <property type="evidence" value="ECO:0007669"/>
    <property type="project" value="UniProtKB-KW"/>
</dbReference>
<comment type="caution">
    <text evidence="2">The sequence shown here is derived from an EMBL/GenBank/DDBJ whole genome shotgun (WGS) entry which is preliminary data.</text>
</comment>
<dbReference type="AlphaFoldDB" id="A0A2K4MKT6"/>
<dbReference type="Proteomes" id="UP000236416">
    <property type="component" value="Unassembled WGS sequence"/>
</dbReference>
<dbReference type="RefSeq" id="WP_103321053.1">
    <property type="nucleotide sequence ID" value="NZ_PPTF01000072.1"/>
</dbReference>
<dbReference type="Gene3D" id="1.10.3480.10">
    <property type="entry name" value="TorD-like"/>
    <property type="match status" value="1"/>
</dbReference>
<dbReference type="InterPro" id="IPR020945">
    <property type="entry name" value="DMSO/NO3_reduct_chaperone"/>
</dbReference>
<reference evidence="2 3" key="1">
    <citation type="submission" date="2018-01" db="EMBL/GenBank/DDBJ databases">
        <title>Genomic Sequence of Chromobacterium MWU13-2610 from wild cranberry bogs within the Cape Cod National Seashore.</title>
        <authorList>
            <person name="O'Hara-Hanley K."/>
            <person name="Soby S."/>
            <person name="Harrison A."/>
        </authorList>
    </citation>
    <scope>NUCLEOTIDE SEQUENCE [LARGE SCALE GENOMIC DNA]</scope>
    <source>
        <strain evidence="2 3">MWU13-2610</strain>
    </source>
</reference>
<dbReference type="PANTHER" id="PTHR43680:SF2">
    <property type="entry name" value="NITRATE REDUCTASE MOLYBDENUM COFACTOR ASSEMBLY CHAPERONE NARJ"/>
    <property type="match status" value="1"/>
</dbReference>
<evidence type="ECO:0000256" key="1">
    <source>
        <dbReference type="ARBA" id="ARBA00023063"/>
    </source>
</evidence>
<accession>A0A2K4MKT6</accession>
<proteinExistence type="predicted"/>
<gene>
    <name evidence="2" type="primary">narJ</name>
    <name evidence="2" type="ORF">C2134_15525</name>
</gene>
<dbReference type="NCBIfam" id="TIGR00684">
    <property type="entry name" value="narJ"/>
    <property type="match status" value="1"/>
</dbReference>
<keyword evidence="3" id="KW-1185">Reference proteome</keyword>
<dbReference type="GO" id="GO:0051082">
    <property type="term" value="F:unfolded protein binding"/>
    <property type="evidence" value="ECO:0007669"/>
    <property type="project" value="InterPro"/>
</dbReference>
<protein>
    <submittedName>
        <fullName evidence="2">Nitrate reductase molybdenum cofactor assembly chaperone</fullName>
    </submittedName>
</protein>
<dbReference type="InterPro" id="IPR036411">
    <property type="entry name" value="TorD-like_sf"/>
</dbReference>
<dbReference type="EMBL" id="PPTF01000072">
    <property type="protein sequence ID" value="POA97701.1"/>
    <property type="molecule type" value="Genomic_DNA"/>
</dbReference>
<organism evidence="2 3">
    <name type="scientific">Chromobacterium sinusclupearum</name>
    <dbReference type="NCBI Taxonomy" id="2077146"/>
    <lineage>
        <taxon>Bacteria</taxon>
        <taxon>Pseudomonadati</taxon>
        <taxon>Pseudomonadota</taxon>
        <taxon>Betaproteobacteria</taxon>
        <taxon>Neisseriales</taxon>
        <taxon>Chromobacteriaceae</taxon>
        <taxon>Chromobacterium</taxon>
    </lineage>
</organism>
<evidence type="ECO:0000313" key="3">
    <source>
        <dbReference type="Proteomes" id="UP000236416"/>
    </source>
</evidence>
<dbReference type="Pfam" id="PF02613">
    <property type="entry name" value="Nitrate_red_del"/>
    <property type="match status" value="1"/>
</dbReference>
<evidence type="ECO:0000313" key="2">
    <source>
        <dbReference type="EMBL" id="POA97701.1"/>
    </source>
</evidence>
<sequence length="215" mass="23376">MNAFRLISALLLYPTSELVEALPLARQLSQALPGETAGQLAPLLTHLQSHDLLALQSRYVDWFDRQRPFSLHLFEHVYGESRERGEAMVSLMQTYHDHGFFIAADELPDYLPLFLEFLSQMPAESAAGLLGEAVHVIAAVGRRLADAGNPYAGAFAALTSLSPVAPLPVSAPPVRDMDEAMEVFGSGFDGMEPLLTPSAAPQPVHFYPRPAPQGV</sequence>
<dbReference type="GO" id="GO:0051131">
    <property type="term" value="P:chaperone-mediated protein complex assembly"/>
    <property type="evidence" value="ECO:0007669"/>
    <property type="project" value="InterPro"/>
</dbReference>
<dbReference type="PANTHER" id="PTHR43680">
    <property type="entry name" value="NITRATE REDUCTASE MOLYBDENUM COFACTOR ASSEMBLY CHAPERONE"/>
    <property type="match status" value="1"/>
</dbReference>
<dbReference type="SUPFAM" id="SSF89155">
    <property type="entry name" value="TorD-like"/>
    <property type="match status" value="1"/>
</dbReference>
<keyword evidence="1" id="KW-0534">Nitrate assimilation</keyword>
<name>A0A2K4MKT6_9NEIS</name>